<dbReference type="SUPFAM" id="SSF82649">
    <property type="entry name" value="SufE/NifU"/>
    <property type="match status" value="1"/>
</dbReference>
<evidence type="ECO:0000256" key="3">
    <source>
        <dbReference type="ARBA" id="ARBA00012367"/>
    </source>
</evidence>
<keyword evidence="6" id="KW-0067">ATP-binding</keyword>
<evidence type="ECO:0000256" key="1">
    <source>
        <dbReference type="ARBA" id="ARBA00005085"/>
    </source>
</evidence>
<dbReference type="STRING" id="52560.SAMN04488082_1226"/>
<keyword evidence="10" id="KW-1185">Reference proteome</keyword>
<name>A0A1I3Z1X3_9BACT</name>
<dbReference type="GO" id="GO:0016979">
    <property type="term" value="F:lipoate-protein ligase activity"/>
    <property type="evidence" value="ECO:0007669"/>
    <property type="project" value="UniProtKB-EC"/>
</dbReference>
<evidence type="ECO:0000256" key="5">
    <source>
        <dbReference type="ARBA" id="ARBA00022741"/>
    </source>
</evidence>
<dbReference type="EMBL" id="FORX01000022">
    <property type="protein sequence ID" value="SFK38030.1"/>
    <property type="molecule type" value="Genomic_DNA"/>
</dbReference>
<dbReference type="EC" id="6.3.1.20" evidence="3"/>
<dbReference type="InterPro" id="IPR045864">
    <property type="entry name" value="aa-tRNA-synth_II/BPL/LPL"/>
</dbReference>
<comment type="pathway">
    <text evidence="2">Protein modification; protein lipoylation via exogenous pathway; protein N(6)-(lipoyl)lysine from lipoate: step 1/2.</text>
</comment>
<dbReference type="NCBIfam" id="TIGR00545">
    <property type="entry name" value="lipoyltrans"/>
    <property type="match status" value="1"/>
</dbReference>
<dbReference type="Gene3D" id="3.30.930.10">
    <property type="entry name" value="Bira Bifunctional Protein, Domain 2"/>
    <property type="match status" value="1"/>
</dbReference>
<dbReference type="AlphaFoldDB" id="A0A1I3Z1X3"/>
<dbReference type="InterPro" id="IPR019491">
    <property type="entry name" value="Lipoate_protein_ligase_C"/>
</dbReference>
<dbReference type="SUPFAM" id="SSF55681">
    <property type="entry name" value="Class II aaRS and biotin synthetases"/>
    <property type="match status" value="1"/>
</dbReference>
<evidence type="ECO:0000256" key="6">
    <source>
        <dbReference type="ARBA" id="ARBA00022840"/>
    </source>
</evidence>
<dbReference type="PANTHER" id="PTHR12561:SF3">
    <property type="entry name" value="LIPOYLTRANSFERASE 1, MITOCHONDRIAL"/>
    <property type="match status" value="1"/>
</dbReference>
<evidence type="ECO:0000313" key="9">
    <source>
        <dbReference type="EMBL" id="SFK38030.1"/>
    </source>
</evidence>
<protein>
    <recommendedName>
        <fullName evidence="3">lipoate--protein ligase</fullName>
        <ecNumber evidence="3">6.3.1.20</ecNumber>
    </recommendedName>
</protein>
<dbReference type="Pfam" id="PF10437">
    <property type="entry name" value="Lip_prot_lig_C"/>
    <property type="match status" value="1"/>
</dbReference>
<keyword evidence="4 9" id="KW-0436">Ligase</keyword>
<dbReference type="CDD" id="cd16443">
    <property type="entry name" value="LplA"/>
    <property type="match status" value="1"/>
</dbReference>
<evidence type="ECO:0000259" key="8">
    <source>
        <dbReference type="PROSITE" id="PS51733"/>
    </source>
</evidence>
<comment type="catalytic activity">
    <reaction evidence="7">
        <text>L-lysyl-[lipoyl-carrier protein] + (R)-lipoate + ATP = N(6)-[(R)-lipoyl]-L-lysyl-[lipoyl-carrier protein] + AMP + diphosphate + H(+)</text>
        <dbReference type="Rhea" id="RHEA:49288"/>
        <dbReference type="Rhea" id="RHEA-COMP:10500"/>
        <dbReference type="Rhea" id="RHEA-COMP:10502"/>
        <dbReference type="ChEBI" id="CHEBI:15378"/>
        <dbReference type="ChEBI" id="CHEBI:29969"/>
        <dbReference type="ChEBI" id="CHEBI:30616"/>
        <dbReference type="ChEBI" id="CHEBI:33019"/>
        <dbReference type="ChEBI" id="CHEBI:83088"/>
        <dbReference type="ChEBI" id="CHEBI:83099"/>
        <dbReference type="ChEBI" id="CHEBI:456215"/>
        <dbReference type="EC" id="6.3.1.20"/>
    </reaction>
</comment>
<dbReference type="Pfam" id="PF21948">
    <property type="entry name" value="LplA-B_cat"/>
    <property type="match status" value="1"/>
</dbReference>
<sequence length="325" mass="36501">MRFIHNTHTDPAFNLAAEEWLLRHTDTDIFMLWRNAPAVIVGRNQNTASEIDEDFVRERGITVIRRLTGGGAVFHDLGNVNFTFIQLGRQTKHLDFHRFTAPIMEALQAMGVNCQFEGRNDLVIDGQKFSGNAQLLEKDRVLHHGTLLFSSQMADLSGALRVNPVKYVDKAVKSVAKRVTNISSHLPEPIDVETFVRRVMAHVSGSESETLPGLSASEEAAINGLVESKYGTWDWNFGSSPSYGFTRSTRTEGGVVEIHLDVRHGRIEQTRIFGDFFGARAVAELEALLVGCRHERSELFERLANVQIDEFIRNVDNATFVECLF</sequence>
<evidence type="ECO:0000313" key="10">
    <source>
        <dbReference type="Proteomes" id="UP000198635"/>
    </source>
</evidence>
<accession>A0A1I3Z1X3</accession>
<evidence type="ECO:0000256" key="7">
    <source>
        <dbReference type="ARBA" id="ARBA00048037"/>
    </source>
</evidence>
<dbReference type="Gene3D" id="3.30.390.50">
    <property type="entry name" value="CO dehydrogenase flavoprotein, C-terminal domain"/>
    <property type="match status" value="1"/>
</dbReference>
<feature type="domain" description="BPL/LPL catalytic" evidence="8">
    <location>
        <begin position="24"/>
        <end position="211"/>
    </location>
</feature>
<dbReference type="GO" id="GO:0017118">
    <property type="term" value="F:lipoyltransferase activity"/>
    <property type="evidence" value="ECO:0007669"/>
    <property type="project" value="TreeGrafter"/>
</dbReference>
<reference evidence="10" key="1">
    <citation type="submission" date="2016-10" db="EMBL/GenBank/DDBJ databases">
        <authorList>
            <person name="Varghese N."/>
            <person name="Submissions S."/>
        </authorList>
    </citation>
    <scope>NUCLEOTIDE SEQUENCE [LARGE SCALE GENOMIC DNA]</scope>
    <source>
        <strain evidence="10">DSM 5918</strain>
    </source>
</reference>
<dbReference type="InterPro" id="IPR004562">
    <property type="entry name" value="LipoylTrfase_LipoateP_Ligase"/>
</dbReference>
<dbReference type="PANTHER" id="PTHR12561">
    <property type="entry name" value="LIPOATE-PROTEIN LIGASE"/>
    <property type="match status" value="1"/>
</dbReference>
<proteinExistence type="predicted"/>
<evidence type="ECO:0000256" key="2">
    <source>
        <dbReference type="ARBA" id="ARBA00005124"/>
    </source>
</evidence>
<dbReference type="UniPathway" id="UPA00537">
    <property type="reaction ID" value="UER00594"/>
</dbReference>
<evidence type="ECO:0000256" key="4">
    <source>
        <dbReference type="ARBA" id="ARBA00022598"/>
    </source>
</evidence>
<organism evidence="9 10">
    <name type="scientific">Desulfomicrobium apsheronum</name>
    <dbReference type="NCBI Taxonomy" id="52560"/>
    <lineage>
        <taxon>Bacteria</taxon>
        <taxon>Pseudomonadati</taxon>
        <taxon>Thermodesulfobacteriota</taxon>
        <taxon>Desulfovibrionia</taxon>
        <taxon>Desulfovibrionales</taxon>
        <taxon>Desulfomicrobiaceae</taxon>
        <taxon>Desulfomicrobium</taxon>
    </lineage>
</organism>
<dbReference type="PROSITE" id="PS51733">
    <property type="entry name" value="BPL_LPL_CATALYTIC"/>
    <property type="match status" value="1"/>
</dbReference>
<dbReference type="OrthoDB" id="9787898at2"/>
<dbReference type="GO" id="GO:0005737">
    <property type="term" value="C:cytoplasm"/>
    <property type="evidence" value="ECO:0007669"/>
    <property type="project" value="TreeGrafter"/>
</dbReference>
<gene>
    <name evidence="9" type="ORF">SAMN04488082_1226</name>
</gene>
<dbReference type="GO" id="GO:0005524">
    <property type="term" value="F:ATP binding"/>
    <property type="evidence" value="ECO:0007669"/>
    <property type="project" value="UniProtKB-KW"/>
</dbReference>
<comment type="pathway">
    <text evidence="1">Protein modification; protein lipoylation via exogenous pathway; protein N(6)-(lipoyl)lysine from lipoate: step 2/2.</text>
</comment>
<keyword evidence="5" id="KW-0547">Nucleotide-binding</keyword>
<dbReference type="GO" id="GO:0009249">
    <property type="term" value="P:protein lipoylation"/>
    <property type="evidence" value="ECO:0007669"/>
    <property type="project" value="InterPro"/>
</dbReference>
<dbReference type="InterPro" id="IPR004143">
    <property type="entry name" value="BPL_LPL_catalytic"/>
</dbReference>
<dbReference type="RefSeq" id="WP_092378495.1">
    <property type="nucleotide sequence ID" value="NZ_FORX01000022.1"/>
</dbReference>
<dbReference type="Proteomes" id="UP000198635">
    <property type="component" value="Unassembled WGS sequence"/>
</dbReference>